<keyword evidence="2" id="KW-1185">Reference proteome</keyword>
<name>A0A8J5WY57_ZIZPA</name>
<reference evidence="1" key="2">
    <citation type="submission" date="2021-02" db="EMBL/GenBank/DDBJ databases">
        <authorList>
            <person name="Kimball J.A."/>
            <person name="Haas M.W."/>
            <person name="Macchietto M."/>
            <person name="Kono T."/>
            <person name="Duquette J."/>
            <person name="Shao M."/>
        </authorList>
    </citation>
    <scope>NUCLEOTIDE SEQUENCE</scope>
    <source>
        <tissue evidence="1">Fresh leaf tissue</tissue>
    </source>
</reference>
<accession>A0A8J5WY57</accession>
<evidence type="ECO:0000313" key="1">
    <source>
        <dbReference type="EMBL" id="KAG8095658.1"/>
    </source>
</evidence>
<dbReference type="AlphaFoldDB" id="A0A8J5WY57"/>
<reference evidence="1" key="1">
    <citation type="journal article" date="2021" name="bioRxiv">
        <title>Whole Genome Assembly and Annotation of Northern Wild Rice, Zizania palustris L., Supports a Whole Genome Duplication in the Zizania Genus.</title>
        <authorList>
            <person name="Haas M."/>
            <person name="Kono T."/>
            <person name="Macchietto M."/>
            <person name="Millas R."/>
            <person name="McGilp L."/>
            <person name="Shao M."/>
            <person name="Duquette J."/>
            <person name="Hirsch C.N."/>
            <person name="Kimball J."/>
        </authorList>
    </citation>
    <scope>NUCLEOTIDE SEQUENCE</scope>
    <source>
        <tissue evidence="1">Fresh leaf tissue</tissue>
    </source>
</reference>
<proteinExistence type="predicted"/>
<protein>
    <submittedName>
        <fullName evidence="1">Uncharacterized protein</fullName>
    </submittedName>
</protein>
<dbReference type="Proteomes" id="UP000729402">
    <property type="component" value="Unassembled WGS sequence"/>
</dbReference>
<gene>
    <name evidence="1" type="ORF">GUJ93_ZPchr0013g36072</name>
</gene>
<evidence type="ECO:0000313" key="2">
    <source>
        <dbReference type="Proteomes" id="UP000729402"/>
    </source>
</evidence>
<organism evidence="1 2">
    <name type="scientific">Zizania palustris</name>
    <name type="common">Northern wild rice</name>
    <dbReference type="NCBI Taxonomy" id="103762"/>
    <lineage>
        <taxon>Eukaryota</taxon>
        <taxon>Viridiplantae</taxon>
        <taxon>Streptophyta</taxon>
        <taxon>Embryophyta</taxon>
        <taxon>Tracheophyta</taxon>
        <taxon>Spermatophyta</taxon>
        <taxon>Magnoliopsida</taxon>
        <taxon>Liliopsida</taxon>
        <taxon>Poales</taxon>
        <taxon>Poaceae</taxon>
        <taxon>BOP clade</taxon>
        <taxon>Oryzoideae</taxon>
        <taxon>Oryzeae</taxon>
        <taxon>Zizaniinae</taxon>
        <taxon>Zizania</taxon>
    </lineage>
</organism>
<dbReference type="EMBL" id="JAAALK010000079">
    <property type="protein sequence ID" value="KAG8095658.1"/>
    <property type="molecule type" value="Genomic_DNA"/>
</dbReference>
<comment type="caution">
    <text evidence="1">The sequence shown here is derived from an EMBL/GenBank/DDBJ whole genome shotgun (WGS) entry which is preliminary data.</text>
</comment>
<sequence length="84" mass="9588">MYEEIPQSHCYKGGQNGWTSEAWNKIVKEFHDRENGGVNGDYAGEVAFFGLECAKLLDPGPYRVFNYRHLVSECGNVTVWNILM</sequence>
<dbReference type="OrthoDB" id="688621at2759"/>